<evidence type="ECO:0000313" key="3">
    <source>
        <dbReference type="Proteomes" id="UP000234681"/>
    </source>
</evidence>
<evidence type="ECO:0000313" key="2">
    <source>
        <dbReference type="EMBL" id="EDL83957.1"/>
    </source>
</evidence>
<feature type="non-terminal residue" evidence="2">
    <location>
        <position position="108"/>
    </location>
</feature>
<dbReference type="Proteomes" id="UP000234681">
    <property type="component" value="Chromosome 14"/>
</dbReference>
<keyword evidence="1" id="KW-0472">Membrane</keyword>
<proteinExistence type="predicted"/>
<keyword evidence="1" id="KW-1133">Transmembrane helix</keyword>
<gene>
    <name evidence="2" type="primary">Zfp644_predicted</name>
    <name evidence="2" type="ORF">rCG_57210</name>
</gene>
<evidence type="ECO:0000256" key="1">
    <source>
        <dbReference type="SAM" id="Phobius"/>
    </source>
</evidence>
<keyword evidence="1" id="KW-0812">Transmembrane</keyword>
<accession>A6KPL3</accession>
<sequence>MHSVVQVSWSWEPVTIPSITVQSSCSFLYNERRLQTAVCVHAPSSHSTELLMWLHQGSAFVLFIICKYIRTVTWRSAWCRVVHTSLPVRLLSYGISPCQKSLNKDFKN</sequence>
<organism evidence="2 3">
    <name type="scientific">Rattus norvegicus</name>
    <name type="common">Rat</name>
    <dbReference type="NCBI Taxonomy" id="10116"/>
    <lineage>
        <taxon>Eukaryota</taxon>
        <taxon>Metazoa</taxon>
        <taxon>Chordata</taxon>
        <taxon>Craniata</taxon>
        <taxon>Vertebrata</taxon>
        <taxon>Euteleostomi</taxon>
        <taxon>Mammalia</taxon>
        <taxon>Eutheria</taxon>
        <taxon>Euarchontoglires</taxon>
        <taxon>Glires</taxon>
        <taxon>Rodentia</taxon>
        <taxon>Myomorpha</taxon>
        <taxon>Muroidea</taxon>
        <taxon>Muridae</taxon>
        <taxon>Murinae</taxon>
        <taxon>Rattus</taxon>
    </lineage>
</organism>
<feature type="transmembrane region" description="Helical" evidence="1">
    <location>
        <begin position="50"/>
        <end position="69"/>
    </location>
</feature>
<dbReference type="AlphaFoldDB" id="A6KPL3"/>
<dbReference type="EMBL" id="CH474079">
    <property type="protein sequence ID" value="EDL83957.1"/>
    <property type="molecule type" value="Genomic_DNA"/>
</dbReference>
<name>A6KPL3_RAT</name>
<reference evidence="2 3" key="1">
    <citation type="submission" date="2005-09" db="EMBL/GenBank/DDBJ databases">
        <authorList>
            <person name="Mural R.J."/>
            <person name="Li P.W."/>
            <person name="Adams M.D."/>
            <person name="Amanatides P.G."/>
            <person name="Baden-Tillson H."/>
            <person name="Barnstead M."/>
            <person name="Chin S.H."/>
            <person name="Dew I."/>
            <person name="Evans C.A."/>
            <person name="Ferriera S."/>
            <person name="Flanigan M."/>
            <person name="Fosler C."/>
            <person name="Glodek A."/>
            <person name="Gu Z."/>
            <person name="Holt R.A."/>
            <person name="Jennings D."/>
            <person name="Kraft C.L."/>
            <person name="Lu F."/>
            <person name="Nguyen T."/>
            <person name="Nusskern D.R."/>
            <person name="Pfannkoch C.M."/>
            <person name="Sitter C."/>
            <person name="Sutton G.G."/>
            <person name="Venter J.C."/>
            <person name="Wang Z."/>
            <person name="Woodage T."/>
            <person name="Zheng X.H."/>
            <person name="Zhong F."/>
        </authorList>
    </citation>
    <scope>NUCLEOTIDE SEQUENCE [LARGE SCALE GENOMIC DNA]</scope>
    <source>
        <strain>BN</strain>
        <strain evidence="3">Sprague-Dawley</strain>
    </source>
</reference>
<protein>
    <submittedName>
        <fullName evidence="2">Zinc finger protein 644 (Predicted), isoform CRA_c</fullName>
    </submittedName>
</protein>